<keyword evidence="12" id="KW-1185">Reference proteome</keyword>
<evidence type="ECO:0000256" key="10">
    <source>
        <dbReference type="SAM" id="SignalP"/>
    </source>
</evidence>
<proteinExistence type="predicted"/>
<keyword evidence="7" id="KW-0594">Phospholipid biosynthesis</keyword>
<dbReference type="AlphaFoldDB" id="A0ABD2Z567"/>
<dbReference type="CDD" id="cd07991">
    <property type="entry name" value="LPLAT_LPCAT1-like"/>
    <property type="match status" value="1"/>
</dbReference>
<accession>A0ABD2Z567</accession>
<gene>
    <name evidence="11" type="ORF">ACH5RR_027327</name>
</gene>
<evidence type="ECO:0000313" key="12">
    <source>
        <dbReference type="Proteomes" id="UP001630127"/>
    </source>
</evidence>
<dbReference type="PANTHER" id="PTHR23063:SF54">
    <property type="entry name" value="LYSOPHOSPHOLIPID ACYLTRANSFERASE LPEAT1"/>
    <property type="match status" value="1"/>
</dbReference>
<dbReference type="GO" id="GO:0008654">
    <property type="term" value="P:phospholipid biosynthetic process"/>
    <property type="evidence" value="ECO:0007669"/>
    <property type="project" value="UniProtKB-KW"/>
</dbReference>
<keyword evidence="5" id="KW-0443">Lipid metabolism</keyword>
<dbReference type="GO" id="GO:0016746">
    <property type="term" value="F:acyltransferase activity"/>
    <property type="evidence" value="ECO:0007669"/>
    <property type="project" value="UniProtKB-KW"/>
</dbReference>
<evidence type="ECO:0000256" key="4">
    <source>
        <dbReference type="ARBA" id="ARBA00022989"/>
    </source>
</evidence>
<keyword evidence="6" id="KW-0472">Membrane</keyword>
<comment type="caution">
    <text evidence="11">The sequence shown here is derived from an EMBL/GenBank/DDBJ whole genome shotgun (WGS) entry which is preliminary data.</text>
</comment>
<evidence type="ECO:0000256" key="6">
    <source>
        <dbReference type="ARBA" id="ARBA00023136"/>
    </source>
</evidence>
<feature type="chain" id="PRO_5044751646" description="Phospholipid/glycerol acyltransferase domain-containing protein" evidence="10">
    <location>
        <begin position="21"/>
        <end position="178"/>
    </location>
</feature>
<dbReference type="Proteomes" id="UP001630127">
    <property type="component" value="Unassembled WGS sequence"/>
</dbReference>
<reference evidence="11 12" key="1">
    <citation type="submission" date="2024-11" db="EMBL/GenBank/DDBJ databases">
        <title>A near-complete genome assembly of Cinchona calisaya.</title>
        <authorList>
            <person name="Lian D.C."/>
            <person name="Zhao X.W."/>
            <person name="Wei L."/>
        </authorList>
    </citation>
    <scope>NUCLEOTIDE SEQUENCE [LARGE SCALE GENOMIC DNA]</scope>
    <source>
        <tissue evidence="11">Nenye</tissue>
    </source>
</reference>
<evidence type="ECO:0008006" key="13">
    <source>
        <dbReference type="Google" id="ProtNLM"/>
    </source>
</evidence>
<evidence type="ECO:0000256" key="2">
    <source>
        <dbReference type="ARBA" id="ARBA00022679"/>
    </source>
</evidence>
<evidence type="ECO:0000256" key="8">
    <source>
        <dbReference type="ARBA" id="ARBA00023264"/>
    </source>
</evidence>
<organism evidence="11 12">
    <name type="scientific">Cinchona calisaya</name>
    <dbReference type="NCBI Taxonomy" id="153742"/>
    <lineage>
        <taxon>Eukaryota</taxon>
        <taxon>Viridiplantae</taxon>
        <taxon>Streptophyta</taxon>
        <taxon>Embryophyta</taxon>
        <taxon>Tracheophyta</taxon>
        <taxon>Spermatophyta</taxon>
        <taxon>Magnoliopsida</taxon>
        <taxon>eudicotyledons</taxon>
        <taxon>Gunneridae</taxon>
        <taxon>Pentapetalae</taxon>
        <taxon>asterids</taxon>
        <taxon>lamiids</taxon>
        <taxon>Gentianales</taxon>
        <taxon>Rubiaceae</taxon>
        <taxon>Cinchonoideae</taxon>
        <taxon>Cinchoneae</taxon>
        <taxon>Cinchona</taxon>
    </lineage>
</organism>
<keyword evidence="4" id="KW-1133">Transmembrane helix</keyword>
<dbReference type="EMBL" id="JBJUIK010000011">
    <property type="protein sequence ID" value="KAL3514610.1"/>
    <property type="molecule type" value="Genomic_DNA"/>
</dbReference>
<dbReference type="PANTHER" id="PTHR23063">
    <property type="entry name" value="PHOSPHOLIPID ACYLTRANSFERASE"/>
    <property type="match status" value="1"/>
</dbReference>
<evidence type="ECO:0000256" key="9">
    <source>
        <dbReference type="ARBA" id="ARBA00023315"/>
    </source>
</evidence>
<evidence type="ECO:0000256" key="7">
    <source>
        <dbReference type="ARBA" id="ARBA00023209"/>
    </source>
</evidence>
<keyword evidence="9" id="KW-0012">Acyltransferase</keyword>
<feature type="signal peptide" evidence="10">
    <location>
        <begin position="1"/>
        <end position="20"/>
    </location>
</feature>
<dbReference type="InterPro" id="IPR045252">
    <property type="entry name" value="LPCAT1-like"/>
</dbReference>
<sequence>MSNVLVSLIVYFARFLNLRSLMFTCILNGKIKEAHQDKNAPMMMLFPEGTTTNGDFLLPFKIGAFLSKAPVLPVVLRYPYRRLSPAWDSLSGARHVFFLLCQFVNYVEVTKLPVYYPTQQQDDPKLYAENVGRLMAHEGGLVISDIGLAEKRVYHAALNGIFLNSNSGSSICILICMF</sequence>
<keyword evidence="2" id="KW-0808">Transferase</keyword>
<keyword evidence="1" id="KW-0444">Lipid biosynthesis</keyword>
<evidence type="ECO:0000256" key="5">
    <source>
        <dbReference type="ARBA" id="ARBA00023098"/>
    </source>
</evidence>
<keyword evidence="3" id="KW-0812">Transmembrane</keyword>
<keyword evidence="8" id="KW-1208">Phospholipid metabolism</keyword>
<evidence type="ECO:0000313" key="11">
    <source>
        <dbReference type="EMBL" id="KAL3514610.1"/>
    </source>
</evidence>
<evidence type="ECO:0000256" key="3">
    <source>
        <dbReference type="ARBA" id="ARBA00022692"/>
    </source>
</evidence>
<dbReference type="SUPFAM" id="SSF69593">
    <property type="entry name" value="Glycerol-3-phosphate (1)-acyltransferase"/>
    <property type="match status" value="1"/>
</dbReference>
<protein>
    <recommendedName>
        <fullName evidence="13">Phospholipid/glycerol acyltransferase domain-containing protein</fullName>
    </recommendedName>
</protein>
<evidence type="ECO:0000256" key="1">
    <source>
        <dbReference type="ARBA" id="ARBA00022516"/>
    </source>
</evidence>
<keyword evidence="10" id="KW-0732">Signal</keyword>
<name>A0ABD2Z567_9GENT</name>